<gene>
    <name evidence="4" type="ORF">ACFQPS_04270</name>
</gene>
<dbReference type="SUPFAM" id="SSF48264">
    <property type="entry name" value="Cytochrome P450"/>
    <property type="match status" value="1"/>
</dbReference>
<dbReference type="CDD" id="cd11033">
    <property type="entry name" value="CYP142-like"/>
    <property type="match status" value="1"/>
</dbReference>
<dbReference type="Proteomes" id="UP001596456">
    <property type="component" value="Unassembled WGS sequence"/>
</dbReference>
<dbReference type="Gene3D" id="1.10.630.10">
    <property type="entry name" value="Cytochrome P450"/>
    <property type="match status" value="1"/>
</dbReference>
<accession>A0ABW2KQU8</accession>
<evidence type="ECO:0000256" key="1">
    <source>
        <dbReference type="ARBA" id="ARBA00010617"/>
    </source>
</evidence>
<keyword evidence="2" id="KW-0479">Metal-binding</keyword>
<evidence type="ECO:0000313" key="5">
    <source>
        <dbReference type="Proteomes" id="UP001596456"/>
    </source>
</evidence>
<name>A0ABW2KQU8_9PROT</name>
<sequence>MQSAATVPPPPGEPPGGIDVTTPDLYADEARLHATFAWMRAYDPVRWMEPEGYRPFWAVTRRADVVEIERQHGRFLNAPRAILALEEVVEAVRAFTGGSPHLVRTLVHMDEPEHRVMRGLTNAWFLPANLKRLVEPKLKARARQSVDHMLALGGACDFVRDVAIWYPLRVIMDVLGVPEEDEPRMLKLTQELFGNTDAETRRNLGEAGDLIAVVLDFYQYFRALTEDRRRQPRDDLASVIANARIDGEPIGDIEAMGYYTIVATAGHDTTSSSTAGGLHALVQHPDEFRRLRDDPSLMPLAVDEAIRWVTPVRHFMRTATEDYDLRGRRIRAGDDLMLLYPSANRDEEAFEEPFRFKVDRSPNPHVGFGYGVHLCLGHLLAKMEMRALYQELFSRLDWVELDGEPAWVASSFVGGLKRLPIRYGLRPAAD</sequence>
<comment type="similarity">
    <text evidence="1 2">Belongs to the cytochrome P450 family.</text>
</comment>
<dbReference type="PANTHER" id="PTHR46696">
    <property type="entry name" value="P450, PUTATIVE (EUROFUNG)-RELATED"/>
    <property type="match status" value="1"/>
</dbReference>
<proteinExistence type="inferred from homology"/>
<dbReference type="InterPro" id="IPR036396">
    <property type="entry name" value="Cyt_P450_sf"/>
</dbReference>
<evidence type="ECO:0000256" key="2">
    <source>
        <dbReference type="RuleBase" id="RU000461"/>
    </source>
</evidence>
<feature type="region of interest" description="Disordered" evidence="3">
    <location>
        <begin position="1"/>
        <end position="21"/>
    </location>
</feature>
<dbReference type="EMBL" id="JBHTCM010000005">
    <property type="protein sequence ID" value="MFC7332367.1"/>
    <property type="molecule type" value="Genomic_DNA"/>
</dbReference>
<comment type="caution">
    <text evidence="4">The sequence shown here is derived from an EMBL/GenBank/DDBJ whole genome shotgun (WGS) entry which is preliminary data.</text>
</comment>
<dbReference type="Pfam" id="PF00067">
    <property type="entry name" value="p450"/>
    <property type="match status" value="1"/>
</dbReference>
<dbReference type="InterPro" id="IPR002397">
    <property type="entry name" value="Cyt_P450_B"/>
</dbReference>
<keyword evidence="2" id="KW-0503">Monooxygenase</keyword>
<evidence type="ECO:0000313" key="4">
    <source>
        <dbReference type="EMBL" id="MFC7332367.1"/>
    </source>
</evidence>
<dbReference type="InterPro" id="IPR001128">
    <property type="entry name" value="Cyt_P450"/>
</dbReference>
<evidence type="ECO:0000256" key="3">
    <source>
        <dbReference type="SAM" id="MobiDB-lite"/>
    </source>
</evidence>
<dbReference type="RefSeq" id="WP_377356731.1">
    <property type="nucleotide sequence ID" value="NZ_JBHTCM010000005.1"/>
</dbReference>
<dbReference type="PROSITE" id="PS00086">
    <property type="entry name" value="CYTOCHROME_P450"/>
    <property type="match status" value="1"/>
</dbReference>
<dbReference type="PANTHER" id="PTHR46696:SF4">
    <property type="entry name" value="BIOTIN BIOSYNTHESIS CYTOCHROME P450"/>
    <property type="match status" value="1"/>
</dbReference>
<reference evidence="5" key="1">
    <citation type="journal article" date="2019" name="Int. J. Syst. Evol. Microbiol.">
        <title>The Global Catalogue of Microorganisms (GCM) 10K type strain sequencing project: providing services to taxonomists for standard genome sequencing and annotation.</title>
        <authorList>
            <consortium name="The Broad Institute Genomics Platform"/>
            <consortium name="The Broad Institute Genome Sequencing Center for Infectious Disease"/>
            <person name="Wu L."/>
            <person name="Ma J."/>
        </authorList>
    </citation>
    <scope>NUCLEOTIDE SEQUENCE [LARGE SCALE GENOMIC DNA]</scope>
    <source>
        <strain evidence="5">CGMCC 1.16275</strain>
    </source>
</reference>
<dbReference type="PRINTS" id="PR00359">
    <property type="entry name" value="BP450"/>
</dbReference>
<organism evidence="4 5">
    <name type="scientific">Rhodocista pekingensis</name>
    <dbReference type="NCBI Taxonomy" id="201185"/>
    <lineage>
        <taxon>Bacteria</taxon>
        <taxon>Pseudomonadati</taxon>
        <taxon>Pseudomonadota</taxon>
        <taxon>Alphaproteobacteria</taxon>
        <taxon>Rhodospirillales</taxon>
        <taxon>Azospirillaceae</taxon>
        <taxon>Rhodocista</taxon>
    </lineage>
</organism>
<keyword evidence="2" id="KW-0349">Heme</keyword>
<keyword evidence="2" id="KW-0560">Oxidoreductase</keyword>
<keyword evidence="2" id="KW-0408">Iron</keyword>
<protein>
    <submittedName>
        <fullName evidence="4">Cytochrome P450</fullName>
    </submittedName>
</protein>
<keyword evidence="5" id="KW-1185">Reference proteome</keyword>
<dbReference type="InterPro" id="IPR017972">
    <property type="entry name" value="Cyt_P450_CS"/>
</dbReference>